<dbReference type="RefSeq" id="WP_369162384.1">
    <property type="nucleotide sequence ID" value="NZ_CP163430.1"/>
</dbReference>
<gene>
    <name evidence="1" type="ORF">AB5J57_34360</name>
</gene>
<dbReference type="EMBL" id="CP163430">
    <property type="protein sequence ID" value="XDP98681.1"/>
    <property type="molecule type" value="Genomic_DNA"/>
</dbReference>
<organism evidence="1">
    <name type="scientific">Streptomyces sp. R02</name>
    <dbReference type="NCBI Taxonomy" id="3238623"/>
    <lineage>
        <taxon>Bacteria</taxon>
        <taxon>Bacillati</taxon>
        <taxon>Actinomycetota</taxon>
        <taxon>Actinomycetes</taxon>
        <taxon>Kitasatosporales</taxon>
        <taxon>Streptomycetaceae</taxon>
        <taxon>Streptomyces</taxon>
    </lineage>
</organism>
<proteinExistence type="predicted"/>
<sequence>MRREESGGGDAPGGLLALEDGVVQGACQDFSASGMSSAMDAESMRRYLVGIDVNLAFGAATNGAVGLPSPPVHVTSPASDAVLPGWAYIGTGTAIATCWSAATGPPANAPSTSAGHPPR</sequence>
<keyword evidence="1" id="KW-0614">Plasmid</keyword>
<dbReference type="AlphaFoldDB" id="A0AB39LX68"/>
<geneLocation type="plasmid" evidence="1">
    <name>unnamed1</name>
</geneLocation>
<name>A0AB39LX68_9ACTN</name>
<protein>
    <submittedName>
        <fullName evidence="1">Uncharacterized protein</fullName>
    </submittedName>
</protein>
<reference evidence="1" key="1">
    <citation type="submission" date="2024-07" db="EMBL/GenBank/DDBJ databases">
        <authorList>
            <person name="Yu S.T."/>
        </authorList>
    </citation>
    <scope>NUCLEOTIDE SEQUENCE</scope>
    <source>
        <strain evidence="1">R02</strain>
        <plasmid evidence="1">unnamed1</plasmid>
    </source>
</reference>
<evidence type="ECO:0000313" key="1">
    <source>
        <dbReference type="EMBL" id="XDP98681.1"/>
    </source>
</evidence>
<accession>A0AB39LX68</accession>